<reference evidence="2 3" key="1">
    <citation type="submission" date="2018-09" db="EMBL/GenBank/DDBJ databases">
        <authorList>
            <person name="Zhu H."/>
        </authorList>
    </citation>
    <scope>NUCLEOTIDE SEQUENCE [LARGE SCALE GENOMIC DNA]</scope>
    <source>
        <strain evidence="2 3">K2W22B-5</strain>
    </source>
</reference>
<comment type="caution">
    <text evidence="2">The sequence shown here is derived from an EMBL/GenBank/DDBJ whole genome shotgun (WGS) entry which is preliminary data.</text>
</comment>
<evidence type="ECO:0000259" key="1">
    <source>
        <dbReference type="SMART" id="SM00382"/>
    </source>
</evidence>
<evidence type="ECO:0000313" key="3">
    <source>
        <dbReference type="Proteomes" id="UP000283458"/>
    </source>
</evidence>
<evidence type="ECO:0000313" key="2">
    <source>
        <dbReference type="EMBL" id="RJF79225.1"/>
    </source>
</evidence>
<dbReference type="OrthoDB" id="7343713at2"/>
<dbReference type="SMART" id="SM00382">
    <property type="entry name" value="AAA"/>
    <property type="match status" value="1"/>
</dbReference>
<dbReference type="AlphaFoldDB" id="A0A418VRX1"/>
<dbReference type="PANTHER" id="PTHR32182:SF23">
    <property type="entry name" value="ATP BINDING PROTEIN"/>
    <property type="match status" value="1"/>
</dbReference>
<protein>
    <submittedName>
        <fullName evidence="2">DUF2813 domain-containing protein</fullName>
    </submittedName>
</protein>
<gene>
    <name evidence="2" type="ORF">D3877_20635</name>
</gene>
<dbReference type="GO" id="GO:0016887">
    <property type="term" value="F:ATP hydrolysis activity"/>
    <property type="evidence" value="ECO:0007669"/>
    <property type="project" value="InterPro"/>
</dbReference>
<dbReference type="Proteomes" id="UP000283458">
    <property type="component" value="Unassembled WGS sequence"/>
</dbReference>
<feature type="domain" description="AAA+ ATPase" evidence="1">
    <location>
        <begin position="22"/>
        <end position="364"/>
    </location>
</feature>
<organism evidence="2 3">
    <name type="scientific">Azospirillum cavernae</name>
    <dbReference type="NCBI Taxonomy" id="2320860"/>
    <lineage>
        <taxon>Bacteria</taxon>
        <taxon>Pseudomonadati</taxon>
        <taxon>Pseudomonadota</taxon>
        <taxon>Alphaproteobacteria</taxon>
        <taxon>Rhodospirillales</taxon>
        <taxon>Azospirillaceae</taxon>
        <taxon>Azospirillum</taxon>
    </lineage>
</organism>
<dbReference type="InterPro" id="IPR003593">
    <property type="entry name" value="AAA+_ATPase"/>
</dbReference>
<dbReference type="GO" id="GO:0000731">
    <property type="term" value="P:DNA synthesis involved in DNA repair"/>
    <property type="evidence" value="ECO:0007669"/>
    <property type="project" value="TreeGrafter"/>
</dbReference>
<proteinExistence type="predicted"/>
<dbReference type="InterPro" id="IPR027417">
    <property type="entry name" value="P-loop_NTPase"/>
</dbReference>
<dbReference type="GO" id="GO:0005524">
    <property type="term" value="F:ATP binding"/>
    <property type="evidence" value="ECO:0007669"/>
    <property type="project" value="InterPro"/>
</dbReference>
<accession>A0A418VRX1</accession>
<dbReference type="Pfam" id="PF13304">
    <property type="entry name" value="AAA_21"/>
    <property type="match status" value="1"/>
</dbReference>
<dbReference type="EMBL" id="QYUL01000003">
    <property type="protein sequence ID" value="RJF79225.1"/>
    <property type="molecule type" value="Genomic_DNA"/>
</dbReference>
<dbReference type="GO" id="GO:0006302">
    <property type="term" value="P:double-strand break repair"/>
    <property type="evidence" value="ECO:0007669"/>
    <property type="project" value="TreeGrafter"/>
</dbReference>
<dbReference type="SUPFAM" id="SSF52540">
    <property type="entry name" value="P-loop containing nucleoside triphosphate hydrolases"/>
    <property type="match status" value="1"/>
</dbReference>
<sequence>MKLKSLDIENFRGIDKLHLEFGERLTVIVGENGVGKTSVLDALAILLDQYIARFVHLSPQRARQLSESDIQLRGDSFSLNASISIAVESEQGATVGWSLVKQDRSGKLLGSVSSDLNNLNDYVRSRHDEKKEELSGEPLLVYYGQRRAVLDMPKRLRDNADLETAAGFRFALDGELDFREFVAWFRDRSFLELQKWQEDPEYRDHQLKAVRRAMTHSTGLERPVYRADAPRGLCVWKKVRRPMPENLSILPELNEFVAVYRDLLKVDQLSSGEKIFLALAGDLARRLAILNPENDDPLRCKGIVLIDEVELHLHPGWQRKFLPWLLETFPGCQFVVTTHSPQVLGEVEAANIRVLRASKEGFIESWIPDATYGRDSNHILLHVLGADERDEGLKDDLDALDDAIANGRLQAAAEKLAELREKIEGSPPELTIAQARLERRQRQRGQGE</sequence>
<dbReference type="Gene3D" id="3.40.50.300">
    <property type="entry name" value="P-loop containing nucleotide triphosphate hydrolases"/>
    <property type="match status" value="2"/>
</dbReference>
<dbReference type="RefSeq" id="WP_119832681.1">
    <property type="nucleotide sequence ID" value="NZ_QYUL01000003.1"/>
</dbReference>
<dbReference type="PANTHER" id="PTHR32182">
    <property type="entry name" value="DNA REPLICATION AND REPAIR PROTEIN RECF"/>
    <property type="match status" value="1"/>
</dbReference>
<keyword evidence="3" id="KW-1185">Reference proteome</keyword>
<dbReference type="InterPro" id="IPR003959">
    <property type="entry name" value="ATPase_AAA_core"/>
</dbReference>
<name>A0A418VRX1_9PROT</name>